<organism evidence="2 3">
    <name type="scientific">Methylocella silvestris</name>
    <dbReference type="NCBI Taxonomy" id="199596"/>
    <lineage>
        <taxon>Bacteria</taxon>
        <taxon>Pseudomonadati</taxon>
        <taxon>Pseudomonadota</taxon>
        <taxon>Alphaproteobacteria</taxon>
        <taxon>Hyphomicrobiales</taxon>
        <taxon>Beijerinckiaceae</taxon>
        <taxon>Methylocella</taxon>
    </lineage>
</organism>
<evidence type="ECO:0000313" key="2">
    <source>
        <dbReference type="EMBL" id="PNG26342.1"/>
    </source>
</evidence>
<evidence type="ECO:0008006" key="4">
    <source>
        <dbReference type="Google" id="ProtNLM"/>
    </source>
</evidence>
<protein>
    <recommendedName>
        <fullName evidence="4">DUF3489 domain-containing protein</fullName>
    </recommendedName>
</protein>
<dbReference type="AlphaFoldDB" id="A0A2J7THV4"/>
<accession>A0A2J7THV4</accession>
<comment type="caution">
    <text evidence="2">The sequence shown here is derived from an EMBL/GenBank/DDBJ whole genome shotgun (WGS) entry which is preliminary data.</text>
</comment>
<feature type="compositionally biased region" description="Low complexity" evidence="1">
    <location>
        <begin position="9"/>
        <end position="27"/>
    </location>
</feature>
<evidence type="ECO:0000256" key="1">
    <source>
        <dbReference type="SAM" id="MobiDB-lite"/>
    </source>
</evidence>
<dbReference type="Proteomes" id="UP000236286">
    <property type="component" value="Unassembled WGS sequence"/>
</dbReference>
<reference evidence="2 3" key="1">
    <citation type="submission" date="2017-10" db="EMBL/GenBank/DDBJ databases">
        <title>Genome announcement of Methylocella silvestris TVC from permafrost.</title>
        <authorList>
            <person name="Wang J."/>
            <person name="Geng K."/>
            <person name="Ul-Haque F."/>
            <person name="Crombie A.T."/>
            <person name="Street L.E."/>
            <person name="Wookey P.A."/>
            <person name="Murrell J.C."/>
            <person name="Pratscher J."/>
        </authorList>
    </citation>
    <scope>NUCLEOTIDE SEQUENCE [LARGE SCALE GENOMIC DNA]</scope>
    <source>
        <strain evidence="2 3">TVC</strain>
    </source>
</reference>
<gene>
    <name evidence="2" type="ORF">CR492_09530</name>
</gene>
<feature type="compositionally biased region" description="Basic residues" evidence="1">
    <location>
        <begin position="99"/>
        <end position="108"/>
    </location>
</feature>
<evidence type="ECO:0000313" key="3">
    <source>
        <dbReference type="Proteomes" id="UP000236286"/>
    </source>
</evidence>
<dbReference type="EMBL" id="PDZR01000008">
    <property type="protein sequence ID" value="PNG26342.1"/>
    <property type="molecule type" value="Genomic_DNA"/>
</dbReference>
<dbReference type="Pfam" id="PF11994">
    <property type="entry name" value="DUF3489"/>
    <property type="match status" value="1"/>
</dbReference>
<feature type="region of interest" description="Disordered" evidence="1">
    <location>
        <begin position="1"/>
        <end position="27"/>
    </location>
</feature>
<sequence length="108" mass="11297">MGRVDTKAEAGTQGAGAAAASAKPVARAGTKQEAVVALLKRSQGATIAAIMAATGWQQHSVRGFLAAVVRKKLGLTLASERTDEGRVYRVATQDEAPPRKKKTRRKAA</sequence>
<proteinExistence type="predicted"/>
<dbReference type="OrthoDB" id="7206991at2"/>
<feature type="region of interest" description="Disordered" evidence="1">
    <location>
        <begin position="88"/>
        <end position="108"/>
    </location>
</feature>
<name>A0A2J7THV4_METSI</name>
<dbReference type="InterPro" id="IPR021880">
    <property type="entry name" value="DUF3489"/>
</dbReference>